<dbReference type="PANTHER" id="PTHR30399:SF1">
    <property type="entry name" value="UTP PYROPHOSPHATASE"/>
    <property type="match status" value="1"/>
</dbReference>
<accession>A0ABR7FS53</accession>
<dbReference type="CDD" id="cd07344">
    <property type="entry name" value="M48_yhfN_like"/>
    <property type="match status" value="1"/>
</dbReference>
<dbReference type="Proteomes" id="UP000635828">
    <property type="component" value="Unassembled WGS sequence"/>
</dbReference>
<proteinExistence type="predicted"/>
<dbReference type="Pfam" id="PF01863">
    <property type="entry name" value="YgjP-like"/>
    <property type="match status" value="2"/>
</dbReference>
<evidence type="ECO:0000313" key="2">
    <source>
        <dbReference type="EMBL" id="MBC5678022.1"/>
    </source>
</evidence>
<organism evidence="2 3">
    <name type="scientific">Anaerostipes hominis</name>
    <name type="common">ex Liu et al. 2021</name>
    <dbReference type="NCBI Taxonomy" id="2763018"/>
    <lineage>
        <taxon>Bacteria</taxon>
        <taxon>Bacillati</taxon>
        <taxon>Bacillota</taxon>
        <taxon>Clostridia</taxon>
        <taxon>Lachnospirales</taxon>
        <taxon>Lachnospiraceae</taxon>
        <taxon>Anaerostipes</taxon>
    </lineage>
</organism>
<name>A0ABR7FS53_9FIRM</name>
<feature type="domain" description="YgjP-like metallopeptidase" evidence="1">
    <location>
        <begin position="70"/>
        <end position="177"/>
    </location>
</feature>
<dbReference type="InterPro" id="IPR002725">
    <property type="entry name" value="YgjP-like_metallopeptidase"/>
</dbReference>
<dbReference type="PANTHER" id="PTHR30399">
    <property type="entry name" value="UNCHARACTERIZED PROTEIN YGJP"/>
    <property type="match status" value="1"/>
</dbReference>
<dbReference type="Gene3D" id="3.30.2010.10">
    <property type="entry name" value="Metalloproteases ('zincins'), catalytic domain"/>
    <property type="match status" value="1"/>
</dbReference>
<evidence type="ECO:0000259" key="1">
    <source>
        <dbReference type="Pfam" id="PF01863"/>
    </source>
</evidence>
<dbReference type="RefSeq" id="WP_024727590.1">
    <property type="nucleotide sequence ID" value="NZ_JACOOS010000011.1"/>
</dbReference>
<evidence type="ECO:0000313" key="3">
    <source>
        <dbReference type="Proteomes" id="UP000635828"/>
    </source>
</evidence>
<keyword evidence="3" id="KW-1185">Reference proteome</keyword>
<comment type="caution">
    <text evidence="2">The sequence shown here is derived from an EMBL/GenBank/DDBJ whole genome shotgun (WGS) entry which is preliminary data.</text>
</comment>
<protein>
    <submittedName>
        <fullName evidence="2">M48 family metallopeptidase</fullName>
    </submittedName>
</protein>
<reference evidence="2 3" key="1">
    <citation type="submission" date="2020-08" db="EMBL/GenBank/DDBJ databases">
        <title>Genome public.</title>
        <authorList>
            <person name="Liu C."/>
            <person name="Sun Q."/>
        </authorList>
    </citation>
    <scope>NUCLEOTIDE SEQUENCE [LARGE SCALE GENOMIC DNA]</scope>
    <source>
        <strain evidence="2 3">NSJ-7</strain>
    </source>
</reference>
<gene>
    <name evidence="2" type="ORF">H8S22_10535</name>
</gene>
<dbReference type="EMBL" id="JACOOS010000011">
    <property type="protein sequence ID" value="MBC5678022.1"/>
    <property type="molecule type" value="Genomic_DNA"/>
</dbReference>
<sequence>MDQALDYRVIYSSRKTLAVTVTADGQVIIRAPERFPKSEIRRFIEDKQDWIRHHVKLSEERKSNQKNIRMTAEEREAYIQEAKTVITRLCRIYAGQMGVAYGKITIREQKTRWGSASSKGNLNFNWKLILMPRKVLEYVVVHELAHLKVMNHSPAFYQAVAQYMPDYEQPKTWLSKHGAEYKVQLIS</sequence>
<dbReference type="InterPro" id="IPR053136">
    <property type="entry name" value="UTP_pyrophosphatase-like"/>
</dbReference>
<feature type="domain" description="YgjP-like metallopeptidase" evidence="1">
    <location>
        <begin position="15"/>
        <end position="66"/>
    </location>
</feature>